<keyword evidence="2" id="KW-1185">Reference proteome</keyword>
<dbReference type="Proteomes" id="UP000324222">
    <property type="component" value="Unassembled WGS sequence"/>
</dbReference>
<organism evidence="1 2">
    <name type="scientific">Portunus trituberculatus</name>
    <name type="common">Swimming crab</name>
    <name type="synonym">Neptunus trituberculatus</name>
    <dbReference type="NCBI Taxonomy" id="210409"/>
    <lineage>
        <taxon>Eukaryota</taxon>
        <taxon>Metazoa</taxon>
        <taxon>Ecdysozoa</taxon>
        <taxon>Arthropoda</taxon>
        <taxon>Crustacea</taxon>
        <taxon>Multicrustacea</taxon>
        <taxon>Malacostraca</taxon>
        <taxon>Eumalacostraca</taxon>
        <taxon>Eucarida</taxon>
        <taxon>Decapoda</taxon>
        <taxon>Pleocyemata</taxon>
        <taxon>Brachyura</taxon>
        <taxon>Eubrachyura</taxon>
        <taxon>Portunoidea</taxon>
        <taxon>Portunidae</taxon>
        <taxon>Portuninae</taxon>
        <taxon>Portunus</taxon>
    </lineage>
</organism>
<protein>
    <submittedName>
        <fullName evidence="1">Uncharacterized protein</fullName>
    </submittedName>
</protein>
<name>A0A5B7CYX3_PORTR</name>
<sequence>MSLFFLQNLLLHNSISLFCNHLCILFHPPLVFPALMSHDQFFPLD</sequence>
<proteinExistence type="predicted"/>
<comment type="caution">
    <text evidence="1">The sequence shown here is derived from an EMBL/GenBank/DDBJ whole genome shotgun (WGS) entry which is preliminary data.</text>
</comment>
<evidence type="ECO:0000313" key="2">
    <source>
        <dbReference type="Proteomes" id="UP000324222"/>
    </source>
</evidence>
<accession>A0A5B7CYX3</accession>
<dbReference type="AlphaFoldDB" id="A0A5B7CYX3"/>
<gene>
    <name evidence="1" type="ORF">E2C01_007722</name>
</gene>
<reference evidence="1 2" key="1">
    <citation type="submission" date="2019-05" db="EMBL/GenBank/DDBJ databases">
        <title>Another draft genome of Portunus trituberculatus and its Hox gene families provides insights of decapod evolution.</title>
        <authorList>
            <person name="Jeong J.-H."/>
            <person name="Song I."/>
            <person name="Kim S."/>
            <person name="Choi T."/>
            <person name="Kim D."/>
            <person name="Ryu S."/>
            <person name="Kim W."/>
        </authorList>
    </citation>
    <scope>NUCLEOTIDE SEQUENCE [LARGE SCALE GENOMIC DNA]</scope>
    <source>
        <tissue evidence="1">Muscle</tissue>
    </source>
</reference>
<dbReference type="EMBL" id="VSRR010000390">
    <property type="protein sequence ID" value="MPC14942.1"/>
    <property type="molecule type" value="Genomic_DNA"/>
</dbReference>
<evidence type="ECO:0000313" key="1">
    <source>
        <dbReference type="EMBL" id="MPC14942.1"/>
    </source>
</evidence>